<reference evidence="2" key="2">
    <citation type="submission" date="2023-06" db="EMBL/GenBank/DDBJ databases">
        <authorList>
            <consortium name="Lawrence Berkeley National Laboratory"/>
            <person name="Mondo S.J."/>
            <person name="Hensen N."/>
            <person name="Bonometti L."/>
            <person name="Westerberg I."/>
            <person name="Brannstrom I.O."/>
            <person name="Guillou S."/>
            <person name="Cros-Aarteil S."/>
            <person name="Calhoun S."/>
            <person name="Haridas S."/>
            <person name="Kuo A."/>
            <person name="Pangilinan J."/>
            <person name="Riley R."/>
            <person name="Labutti K."/>
            <person name="Andreopoulos B."/>
            <person name="Lipzen A."/>
            <person name="Chen C."/>
            <person name="Yanf M."/>
            <person name="Daum C."/>
            <person name="Ng V."/>
            <person name="Clum A."/>
            <person name="Steindorff A."/>
            <person name="Ohm R."/>
            <person name="Martin F."/>
            <person name="Silar P."/>
            <person name="Natvig D."/>
            <person name="Lalanne C."/>
            <person name="Gautier V."/>
            <person name="Ament-Velasquez S.L."/>
            <person name="Kruys A."/>
            <person name="Hutchinson M.I."/>
            <person name="Powell A.J."/>
            <person name="Barry K."/>
            <person name="Miller A.N."/>
            <person name="Grigoriev I.V."/>
            <person name="Debuchy R."/>
            <person name="Gladieux P."/>
            <person name="Thoren M.H."/>
            <person name="Johannesson H."/>
        </authorList>
    </citation>
    <scope>NUCLEOTIDE SEQUENCE</scope>
    <source>
        <strain evidence="2">PSN324</strain>
    </source>
</reference>
<proteinExistence type="predicted"/>
<organism evidence="2 3">
    <name type="scientific">Cladorrhinum samala</name>
    <dbReference type="NCBI Taxonomy" id="585594"/>
    <lineage>
        <taxon>Eukaryota</taxon>
        <taxon>Fungi</taxon>
        <taxon>Dikarya</taxon>
        <taxon>Ascomycota</taxon>
        <taxon>Pezizomycotina</taxon>
        <taxon>Sordariomycetes</taxon>
        <taxon>Sordariomycetidae</taxon>
        <taxon>Sordariales</taxon>
        <taxon>Podosporaceae</taxon>
        <taxon>Cladorrhinum</taxon>
    </lineage>
</organism>
<gene>
    <name evidence="2" type="ORF">QBC42DRAFT_46774</name>
</gene>
<feature type="transmembrane region" description="Helical" evidence="1">
    <location>
        <begin position="110"/>
        <end position="125"/>
    </location>
</feature>
<dbReference type="AlphaFoldDB" id="A0AAV9H9C3"/>
<reference evidence="2" key="1">
    <citation type="journal article" date="2023" name="Mol. Phylogenet. Evol.">
        <title>Genome-scale phylogeny and comparative genomics of the fungal order Sordariales.</title>
        <authorList>
            <person name="Hensen N."/>
            <person name="Bonometti L."/>
            <person name="Westerberg I."/>
            <person name="Brannstrom I.O."/>
            <person name="Guillou S."/>
            <person name="Cros-Aarteil S."/>
            <person name="Calhoun S."/>
            <person name="Haridas S."/>
            <person name="Kuo A."/>
            <person name="Mondo S."/>
            <person name="Pangilinan J."/>
            <person name="Riley R."/>
            <person name="LaButti K."/>
            <person name="Andreopoulos B."/>
            <person name="Lipzen A."/>
            <person name="Chen C."/>
            <person name="Yan M."/>
            <person name="Daum C."/>
            <person name="Ng V."/>
            <person name="Clum A."/>
            <person name="Steindorff A."/>
            <person name="Ohm R.A."/>
            <person name="Martin F."/>
            <person name="Silar P."/>
            <person name="Natvig D.O."/>
            <person name="Lalanne C."/>
            <person name="Gautier V."/>
            <person name="Ament-Velasquez S.L."/>
            <person name="Kruys A."/>
            <person name="Hutchinson M.I."/>
            <person name="Powell A.J."/>
            <person name="Barry K."/>
            <person name="Miller A.N."/>
            <person name="Grigoriev I.V."/>
            <person name="Debuchy R."/>
            <person name="Gladieux P."/>
            <person name="Hiltunen Thoren M."/>
            <person name="Johannesson H."/>
        </authorList>
    </citation>
    <scope>NUCLEOTIDE SEQUENCE</scope>
    <source>
        <strain evidence="2">PSN324</strain>
    </source>
</reference>
<accession>A0AAV9H9C3</accession>
<dbReference type="EMBL" id="MU865139">
    <property type="protein sequence ID" value="KAK4457058.1"/>
    <property type="molecule type" value="Genomic_DNA"/>
</dbReference>
<keyword evidence="1" id="KW-0812">Transmembrane</keyword>
<protein>
    <recommendedName>
        <fullName evidence="4">Transmembrane protein</fullName>
    </recommendedName>
</protein>
<comment type="caution">
    <text evidence="2">The sequence shown here is derived from an EMBL/GenBank/DDBJ whole genome shotgun (WGS) entry which is preliminary data.</text>
</comment>
<dbReference type="Proteomes" id="UP001321749">
    <property type="component" value="Unassembled WGS sequence"/>
</dbReference>
<evidence type="ECO:0000256" key="1">
    <source>
        <dbReference type="SAM" id="Phobius"/>
    </source>
</evidence>
<evidence type="ECO:0000313" key="3">
    <source>
        <dbReference type="Proteomes" id="UP001321749"/>
    </source>
</evidence>
<keyword evidence="3" id="KW-1185">Reference proteome</keyword>
<keyword evidence="1" id="KW-1133">Transmembrane helix</keyword>
<evidence type="ECO:0000313" key="2">
    <source>
        <dbReference type="EMBL" id="KAK4457058.1"/>
    </source>
</evidence>
<feature type="transmembrane region" description="Helical" evidence="1">
    <location>
        <begin position="79"/>
        <end position="104"/>
    </location>
</feature>
<keyword evidence="1" id="KW-0472">Membrane</keyword>
<name>A0AAV9H9C3_9PEZI</name>
<sequence length="126" mass="14493">MNLMELAEMEGEINHRILMGGRDGNGELGKGWMDEFVPISSFSFPTVAPACCRPRIHKVGIGTKTMRKRKGRKKEGKKIYFFDISMLYICYMIVCCWCCFIIGRIKFVDGLTWVAVFIVVVLDWRS</sequence>
<evidence type="ECO:0008006" key="4">
    <source>
        <dbReference type="Google" id="ProtNLM"/>
    </source>
</evidence>